<feature type="transmembrane region" description="Helical" evidence="7">
    <location>
        <begin position="71"/>
        <end position="89"/>
    </location>
</feature>
<dbReference type="InterPro" id="IPR040226">
    <property type="entry name" value="THH1/TOM1/TOM3"/>
</dbReference>
<evidence type="ECO:0000313" key="10">
    <source>
        <dbReference type="Proteomes" id="UP000701853"/>
    </source>
</evidence>
<comment type="caution">
    <text evidence="9">The sequence shown here is derived from an EMBL/GenBank/DDBJ whole genome shotgun (WGS) entry which is preliminary data.</text>
</comment>
<sequence length="394" mass="45121">MEGYGVDEAVIALKLKDASNWWHDINESTLWQDRIFHILAALYGLVAAVALVQLIRIQLRVPEYGWTTQKVFHFLNFLVNGVRGLVFVFRRDVQNLHPEIVQHILLDMPSLAFFTTYALLVLFWAEIYYQPILKQARAVSTDGLRPSFFTINAVVYTIQCDQKENWKLDSFYLEASLSKVPVCDVGLAELISDWNVANIMVEIYPSFGRPLKGVLCSRQQGSMNDLTPVDAILANASKAFSSHYSYSSHKWQSRKEGVSLFAALGFLLYGGRLFLMLQRFPVESKGRRKKLQEVGYVTTICFLCFLVRCIMMCFNAFDKAADLDVLNHPVLNLIYYLLVEILPSSLVLFILRKLPPKREIVENIDYFGTPYSHVSKTKDGFLILWNAILTVFMK</sequence>
<keyword evidence="3" id="KW-0926">Vacuole</keyword>
<comment type="subcellular location">
    <subcellularLocation>
        <location evidence="1">Vacuole membrane</location>
        <topology evidence="1">Multi-pass membrane protein</topology>
    </subcellularLocation>
</comment>
<dbReference type="PANTHER" id="PTHR31142">
    <property type="entry name" value="TOBAMOVIRUS MULTIPLICATION PROTEIN 1-LIKE ISOFORM X1"/>
    <property type="match status" value="1"/>
</dbReference>
<keyword evidence="10" id="KW-1185">Reference proteome</keyword>
<dbReference type="Proteomes" id="UP000701853">
    <property type="component" value="Chromosome 12"/>
</dbReference>
<keyword evidence="6 7" id="KW-0472">Membrane</keyword>
<feature type="transmembrane region" description="Helical" evidence="7">
    <location>
        <begin position="257"/>
        <end position="275"/>
    </location>
</feature>
<evidence type="ECO:0000256" key="2">
    <source>
        <dbReference type="ARBA" id="ARBA00006779"/>
    </source>
</evidence>
<dbReference type="InterPro" id="IPR009457">
    <property type="entry name" value="THH1/TOM1/TOM3_dom"/>
</dbReference>
<evidence type="ECO:0000313" key="9">
    <source>
        <dbReference type="EMBL" id="KAG8475576.1"/>
    </source>
</evidence>
<feature type="domain" description="THH1/TOM1/TOM3" evidence="8">
    <location>
        <begin position="257"/>
        <end position="361"/>
    </location>
</feature>
<dbReference type="OrthoDB" id="19798at2759"/>
<feature type="transmembrane region" description="Helical" evidence="7">
    <location>
        <begin position="110"/>
        <end position="129"/>
    </location>
</feature>
<keyword evidence="4 7" id="KW-0812">Transmembrane</keyword>
<accession>A0A8J5Y9N9</accession>
<dbReference type="GO" id="GO:0005774">
    <property type="term" value="C:vacuolar membrane"/>
    <property type="evidence" value="ECO:0007669"/>
    <property type="project" value="UniProtKB-SubCell"/>
</dbReference>
<protein>
    <recommendedName>
        <fullName evidence="8">THH1/TOM1/TOM3 domain-containing protein</fullName>
    </recommendedName>
</protein>
<evidence type="ECO:0000256" key="6">
    <source>
        <dbReference type="ARBA" id="ARBA00023136"/>
    </source>
</evidence>
<proteinExistence type="inferred from homology"/>
<organism evidence="9 10">
    <name type="scientific">Gossypium anomalum</name>
    <dbReference type="NCBI Taxonomy" id="47600"/>
    <lineage>
        <taxon>Eukaryota</taxon>
        <taxon>Viridiplantae</taxon>
        <taxon>Streptophyta</taxon>
        <taxon>Embryophyta</taxon>
        <taxon>Tracheophyta</taxon>
        <taxon>Spermatophyta</taxon>
        <taxon>Magnoliopsida</taxon>
        <taxon>eudicotyledons</taxon>
        <taxon>Gunneridae</taxon>
        <taxon>Pentapetalae</taxon>
        <taxon>rosids</taxon>
        <taxon>malvids</taxon>
        <taxon>Malvales</taxon>
        <taxon>Malvaceae</taxon>
        <taxon>Malvoideae</taxon>
        <taxon>Gossypium</taxon>
    </lineage>
</organism>
<dbReference type="Pfam" id="PF06454">
    <property type="entry name" value="THH1_TOM1-3_dom"/>
    <property type="match status" value="2"/>
</dbReference>
<keyword evidence="5 7" id="KW-1133">Transmembrane helix</keyword>
<evidence type="ECO:0000259" key="8">
    <source>
        <dbReference type="Pfam" id="PF06454"/>
    </source>
</evidence>
<reference evidence="9 10" key="1">
    <citation type="journal article" date="2021" name="bioRxiv">
        <title>The Gossypium anomalum genome as a resource for cotton improvement and evolutionary analysis of hybrid incompatibility.</title>
        <authorList>
            <person name="Grover C.E."/>
            <person name="Yuan D."/>
            <person name="Arick M.A."/>
            <person name="Miller E.R."/>
            <person name="Hu G."/>
            <person name="Peterson D.G."/>
            <person name="Wendel J.F."/>
            <person name="Udall J.A."/>
        </authorList>
    </citation>
    <scope>NUCLEOTIDE SEQUENCE [LARGE SCALE GENOMIC DNA]</scope>
    <source>
        <strain evidence="9">JFW-Udall</strain>
        <tissue evidence="9">Leaf</tissue>
    </source>
</reference>
<comment type="similarity">
    <text evidence="2">Belongs to the plant tobamovirus multiplication TOM1 protein family.</text>
</comment>
<evidence type="ECO:0000256" key="7">
    <source>
        <dbReference type="SAM" id="Phobius"/>
    </source>
</evidence>
<dbReference type="AlphaFoldDB" id="A0A8J5Y9N9"/>
<dbReference type="EMBL" id="JAHUZN010000012">
    <property type="protein sequence ID" value="KAG8475576.1"/>
    <property type="molecule type" value="Genomic_DNA"/>
</dbReference>
<evidence type="ECO:0000256" key="4">
    <source>
        <dbReference type="ARBA" id="ARBA00022692"/>
    </source>
</evidence>
<evidence type="ECO:0000256" key="5">
    <source>
        <dbReference type="ARBA" id="ARBA00022989"/>
    </source>
</evidence>
<feature type="transmembrane region" description="Helical" evidence="7">
    <location>
        <begin position="333"/>
        <end position="351"/>
    </location>
</feature>
<evidence type="ECO:0000256" key="1">
    <source>
        <dbReference type="ARBA" id="ARBA00004128"/>
    </source>
</evidence>
<gene>
    <name evidence="9" type="ORF">CXB51_032393</name>
</gene>
<name>A0A8J5Y9N9_9ROSI</name>
<feature type="transmembrane region" description="Helical" evidence="7">
    <location>
        <begin position="35"/>
        <end position="59"/>
    </location>
</feature>
<dbReference type="PANTHER" id="PTHR31142:SF3">
    <property type="entry name" value="THH1_TOM1_TOM3 DOMAIN-CONTAINING PROTEIN"/>
    <property type="match status" value="1"/>
</dbReference>
<feature type="transmembrane region" description="Helical" evidence="7">
    <location>
        <begin position="296"/>
        <end position="317"/>
    </location>
</feature>
<feature type="domain" description="THH1/TOM1/TOM3" evidence="8">
    <location>
        <begin position="18"/>
        <end position="160"/>
    </location>
</feature>
<evidence type="ECO:0000256" key="3">
    <source>
        <dbReference type="ARBA" id="ARBA00022554"/>
    </source>
</evidence>